<dbReference type="EMBL" id="JBHTBL010000011">
    <property type="protein sequence ID" value="MFC7325302.1"/>
    <property type="molecule type" value="Genomic_DNA"/>
</dbReference>
<organism evidence="2 3">
    <name type="scientific">Halorubrum rutilum</name>
    <dbReference type="NCBI Taxonomy" id="1364933"/>
    <lineage>
        <taxon>Archaea</taxon>
        <taxon>Methanobacteriati</taxon>
        <taxon>Methanobacteriota</taxon>
        <taxon>Stenosarchaea group</taxon>
        <taxon>Halobacteria</taxon>
        <taxon>Halobacteriales</taxon>
        <taxon>Haloferacaceae</taxon>
        <taxon>Halorubrum</taxon>
    </lineage>
</organism>
<feature type="transmembrane region" description="Helical" evidence="1">
    <location>
        <begin position="91"/>
        <end position="115"/>
    </location>
</feature>
<keyword evidence="1" id="KW-0812">Transmembrane</keyword>
<dbReference type="AlphaFoldDB" id="A0ABD6AMS9"/>
<accession>A0ABD6AMS9</accession>
<evidence type="ECO:0000256" key="1">
    <source>
        <dbReference type="SAM" id="Phobius"/>
    </source>
</evidence>
<keyword evidence="1" id="KW-1133">Transmembrane helix</keyword>
<feature type="transmembrane region" description="Helical" evidence="1">
    <location>
        <begin position="59"/>
        <end position="79"/>
    </location>
</feature>
<feature type="transmembrane region" description="Helical" evidence="1">
    <location>
        <begin position="32"/>
        <end position="52"/>
    </location>
</feature>
<proteinExistence type="predicted"/>
<dbReference type="Proteomes" id="UP001596545">
    <property type="component" value="Unassembled WGS sequence"/>
</dbReference>
<dbReference type="RefSeq" id="WP_256408038.1">
    <property type="nucleotide sequence ID" value="NZ_JANHDN010000002.1"/>
</dbReference>
<keyword evidence="1" id="KW-0472">Membrane</keyword>
<name>A0ABD6AMS9_9EURY</name>
<evidence type="ECO:0000313" key="2">
    <source>
        <dbReference type="EMBL" id="MFC7325302.1"/>
    </source>
</evidence>
<gene>
    <name evidence="2" type="ORF">ACFQMF_12015</name>
</gene>
<evidence type="ECO:0000313" key="3">
    <source>
        <dbReference type="Proteomes" id="UP001596545"/>
    </source>
</evidence>
<comment type="caution">
    <text evidence="2">The sequence shown here is derived from an EMBL/GenBank/DDBJ whole genome shotgun (WGS) entry which is preliminary data.</text>
</comment>
<keyword evidence="3" id="KW-1185">Reference proteome</keyword>
<sequence>MDRRLPVVALGSFCCSAAGVAALKTVEPGTATLGLPQLAVGVVACAALLAVLGGGLPAAWVVAFGLSAGFGVHLGGIGISGETPGIAFRLAWAAVVGTASATALGLPGGAIGLGLRRTIRRFGDGEAASE</sequence>
<reference evidence="2 3" key="1">
    <citation type="journal article" date="2019" name="Int. J. Syst. Evol. Microbiol.">
        <title>The Global Catalogue of Microorganisms (GCM) 10K type strain sequencing project: providing services to taxonomists for standard genome sequencing and annotation.</title>
        <authorList>
            <consortium name="The Broad Institute Genomics Platform"/>
            <consortium name="The Broad Institute Genome Sequencing Center for Infectious Disease"/>
            <person name="Wu L."/>
            <person name="Ma J."/>
        </authorList>
    </citation>
    <scope>NUCLEOTIDE SEQUENCE [LARGE SCALE GENOMIC DNA]</scope>
    <source>
        <strain evidence="2 3">CGMCC 1.12554</strain>
    </source>
</reference>
<protein>
    <submittedName>
        <fullName evidence="2">Uncharacterized protein</fullName>
    </submittedName>
</protein>